<dbReference type="EMBL" id="BTGU01001529">
    <property type="protein sequence ID" value="GMN24920.1"/>
    <property type="molecule type" value="Genomic_DNA"/>
</dbReference>
<dbReference type="AlphaFoldDB" id="A0AA87Z450"/>
<dbReference type="EMBL" id="BTGU01001530">
    <property type="protein sequence ID" value="GMN24934.1"/>
    <property type="molecule type" value="Genomic_DNA"/>
</dbReference>
<name>A0AA87Z450_FICCA</name>
<evidence type="ECO:0000256" key="2">
    <source>
        <dbReference type="SAM" id="Phobius"/>
    </source>
</evidence>
<feature type="compositionally biased region" description="Basic and acidic residues" evidence="1">
    <location>
        <begin position="135"/>
        <end position="146"/>
    </location>
</feature>
<keyword evidence="5" id="KW-1185">Reference proteome</keyword>
<keyword evidence="2" id="KW-0812">Transmembrane</keyword>
<evidence type="ECO:0000256" key="1">
    <source>
        <dbReference type="SAM" id="MobiDB-lite"/>
    </source>
</evidence>
<evidence type="ECO:0000313" key="4">
    <source>
        <dbReference type="EMBL" id="GMN24934.1"/>
    </source>
</evidence>
<organism evidence="3 5">
    <name type="scientific">Ficus carica</name>
    <name type="common">Common fig</name>
    <dbReference type="NCBI Taxonomy" id="3494"/>
    <lineage>
        <taxon>Eukaryota</taxon>
        <taxon>Viridiplantae</taxon>
        <taxon>Streptophyta</taxon>
        <taxon>Embryophyta</taxon>
        <taxon>Tracheophyta</taxon>
        <taxon>Spermatophyta</taxon>
        <taxon>Magnoliopsida</taxon>
        <taxon>eudicotyledons</taxon>
        <taxon>Gunneridae</taxon>
        <taxon>Pentapetalae</taxon>
        <taxon>rosids</taxon>
        <taxon>fabids</taxon>
        <taxon>Rosales</taxon>
        <taxon>Moraceae</taxon>
        <taxon>Ficeae</taxon>
        <taxon>Ficus</taxon>
    </lineage>
</organism>
<keyword evidence="2" id="KW-1133">Transmembrane helix</keyword>
<sequence length="172" mass="19610">MDCIGEKAFHPCSSKHNKQLSTMKFIDNIELTLLTIDRHGWRIRHSRLFFLESATGLKAIVLVNGWHILLVEVLRLFYELRLTTGPPILYPYWNVLSSENTNPTHKFITVLPFQLSFLVKVTALMATVASEKRERREGGVEGDGRMRGRGWLRFGRRSNEEDGRAAAASPGE</sequence>
<dbReference type="Proteomes" id="UP001187192">
    <property type="component" value="Unassembled WGS sequence"/>
</dbReference>
<keyword evidence="2" id="KW-0472">Membrane</keyword>
<comment type="caution">
    <text evidence="3">The sequence shown here is derived from an EMBL/GenBank/DDBJ whole genome shotgun (WGS) entry which is preliminary data.</text>
</comment>
<evidence type="ECO:0000313" key="3">
    <source>
        <dbReference type="EMBL" id="GMN24920.1"/>
    </source>
</evidence>
<feature type="transmembrane region" description="Helical" evidence="2">
    <location>
        <begin position="48"/>
        <end position="69"/>
    </location>
</feature>
<feature type="region of interest" description="Disordered" evidence="1">
    <location>
        <begin position="135"/>
        <end position="172"/>
    </location>
</feature>
<proteinExistence type="predicted"/>
<reference evidence="3" key="1">
    <citation type="submission" date="2023-07" db="EMBL/GenBank/DDBJ databases">
        <title>draft genome sequence of fig (Ficus carica).</title>
        <authorList>
            <person name="Takahashi T."/>
            <person name="Nishimura K."/>
        </authorList>
    </citation>
    <scope>NUCLEOTIDE SEQUENCE</scope>
</reference>
<feature type="compositionally biased region" description="Basic residues" evidence="1">
    <location>
        <begin position="147"/>
        <end position="156"/>
    </location>
</feature>
<evidence type="ECO:0000313" key="5">
    <source>
        <dbReference type="Proteomes" id="UP001187192"/>
    </source>
</evidence>
<gene>
    <name evidence="3" type="ORF">TIFTF001_040640</name>
    <name evidence="4" type="ORF">TIFTF001_040641</name>
</gene>
<protein>
    <submittedName>
        <fullName evidence="3">Uncharacterized protein</fullName>
    </submittedName>
</protein>
<accession>A0AA87Z450</accession>